<dbReference type="AlphaFoldDB" id="A0A6S6TXC4"/>
<evidence type="ECO:0000256" key="1">
    <source>
        <dbReference type="SAM" id="SignalP"/>
    </source>
</evidence>
<keyword evidence="1" id="KW-0732">Signal</keyword>
<name>A0A6S6TXC4_9BACT</name>
<protein>
    <recommendedName>
        <fullName evidence="3">Lipoprotein</fullName>
    </recommendedName>
</protein>
<reference evidence="2" key="1">
    <citation type="submission" date="2020-01" db="EMBL/GenBank/DDBJ databases">
        <authorList>
            <person name="Meier V. D."/>
            <person name="Meier V D."/>
        </authorList>
    </citation>
    <scope>NUCLEOTIDE SEQUENCE</scope>
    <source>
        <strain evidence="2">HLG_WM_MAG_05</strain>
    </source>
</reference>
<feature type="chain" id="PRO_5027625348" description="Lipoprotein" evidence="1">
    <location>
        <begin position="21"/>
        <end position="61"/>
    </location>
</feature>
<organism evidence="2">
    <name type="scientific">uncultured Sulfurovum sp</name>
    <dbReference type="NCBI Taxonomy" id="269237"/>
    <lineage>
        <taxon>Bacteria</taxon>
        <taxon>Pseudomonadati</taxon>
        <taxon>Campylobacterota</taxon>
        <taxon>Epsilonproteobacteria</taxon>
        <taxon>Campylobacterales</taxon>
        <taxon>Sulfurovaceae</taxon>
        <taxon>Sulfurovum</taxon>
        <taxon>environmental samples</taxon>
    </lineage>
</organism>
<evidence type="ECO:0000313" key="2">
    <source>
        <dbReference type="EMBL" id="CAA6824104.1"/>
    </source>
</evidence>
<gene>
    <name evidence="2" type="ORF">HELGO_WM6189</name>
</gene>
<dbReference type="EMBL" id="CACVAU010000072">
    <property type="protein sequence ID" value="CAA6824104.1"/>
    <property type="molecule type" value="Genomic_DNA"/>
</dbReference>
<sequence>MFNFSLVLILVLMCNGCASSTPNSSVVENKSVKVDRLKKYASNVGCKMLENGYMVCPKEMK</sequence>
<accession>A0A6S6TXC4</accession>
<evidence type="ECO:0008006" key="3">
    <source>
        <dbReference type="Google" id="ProtNLM"/>
    </source>
</evidence>
<proteinExistence type="predicted"/>
<feature type="signal peptide" evidence="1">
    <location>
        <begin position="1"/>
        <end position="20"/>
    </location>
</feature>